<dbReference type="GO" id="GO:0003677">
    <property type="term" value="F:DNA binding"/>
    <property type="evidence" value="ECO:0007669"/>
    <property type="project" value="UniProtKB-KW"/>
</dbReference>
<protein>
    <recommendedName>
        <fullName evidence="7">HHO5-like N-terminal domain-containing protein</fullName>
    </recommendedName>
</protein>
<dbReference type="InterPro" id="IPR009057">
    <property type="entry name" value="Homeodomain-like_sf"/>
</dbReference>
<feature type="compositionally biased region" description="Low complexity" evidence="6">
    <location>
        <begin position="163"/>
        <end position="173"/>
    </location>
</feature>
<dbReference type="NCBIfam" id="TIGR01557">
    <property type="entry name" value="myb_SHAQKYF"/>
    <property type="match status" value="1"/>
</dbReference>
<evidence type="ECO:0000256" key="4">
    <source>
        <dbReference type="ARBA" id="ARBA00023163"/>
    </source>
</evidence>
<dbReference type="InterPro" id="IPR058673">
    <property type="entry name" value="HHO5-like_N"/>
</dbReference>
<dbReference type="InterPro" id="IPR044787">
    <property type="entry name" value="HHO5-like"/>
</dbReference>
<dbReference type="Gene3D" id="1.10.10.60">
    <property type="entry name" value="Homeodomain-like"/>
    <property type="match status" value="1"/>
</dbReference>
<dbReference type="SUPFAM" id="SSF46689">
    <property type="entry name" value="Homeodomain-like"/>
    <property type="match status" value="1"/>
</dbReference>
<dbReference type="PANTHER" id="PTHR31003">
    <property type="entry name" value="MYB FAMILY TRANSCRIPTION FACTOR"/>
    <property type="match status" value="1"/>
</dbReference>
<feature type="domain" description="HHO5-like N-terminal" evidence="7">
    <location>
        <begin position="32"/>
        <end position="73"/>
    </location>
</feature>
<reference evidence="8 9" key="1">
    <citation type="journal article" date="2019" name="Nat. Plants">
        <title>Genome sequencing of Musa balbisiana reveals subgenome evolution and function divergence in polyploid bananas.</title>
        <authorList>
            <person name="Yao X."/>
        </authorList>
    </citation>
    <scope>NUCLEOTIDE SEQUENCE [LARGE SCALE GENOMIC DNA]</scope>
    <source>
        <strain evidence="9">cv. DH-PKW</strain>
        <tissue evidence="8">Leaves</tissue>
    </source>
</reference>
<evidence type="ECO:0000259" key="7">
    <source>
        <dbReference type="Pfam" id="PF26575"/>
    </source>
</evidence>
<comment type="caution">
    <text evidence="8">The sequence shown here is derived from an EMBL/GenBank/DDBJ whole genome shotgun (WGS) entry which is preliminary data.</text>
</comment>
<dbReference type="EMBL" id="PYDT01000008">
    <property type="protein sequence ID" value="THU53077.1"/>
    <property type="molecule type" value="Genomic_DNA"/>
</dbReference>
<keyword evidence="2" id="KW-0805">Transcription regulation</keyword>
<evidence type="ECO:0000256" key="3">
    <source>
        <dbReference type="ARBA" id="ARBA00023125"/>
    </source>
</evidence>
<keyword evidence="4" id="KW-0804">Transcription</keyword>
<dbReference type="PANTHER" id="PTHR31003:SF16">
    <property type="entry name" value="TRANSCRIPTION FACTOR HHO2"/>
    <property type="match status" value="1"/>
</dbReference>
<keyword evidence="5" id="KW-0539">Nucleus</keyword>
<dbReference type="AlphaFoldDB" id="A0A4S8IW47"/>
<keyword evidence="9" id="KW-1185">Reference proteome</keyword>
<keyword evidence="3" id="KW-0238">DNA-binding</keyword>
<dbReference type="InterPro" id="IPR006447">
    <property type="entry name" value="Myb_dom_plants"/>
</dbReference>
<evidence type="ECO:0000256" key="6">
    <source>
        <dbReference type="SAM" id="MobiDB-lite"/>
    </source>
</evidence>
<evidence type="ECO:0000313" key="8">
    <source>
        <dbReference type="EMBL" id="THU53077.1"/>
    </source>
</evidence>
<dbReference type="Proteomes" id="UP000317650">
    <property type="component" value="Chromosome 10"/>
</dbReference>
<name>A0A4S8IW47_MUSBA</name>
<dbReference type="Pfam" id="PF26575">
    <property type="entry name" value="HHO5_N"/>
    <property type="match status" value="1"/>
</dbReference>
<evidence type="ECO:0000256" key="1">
    <source>
        <dbReference type="ARBA" id="ARBA00004123"/>
    </source>
</evidence>
<accession>A0A4S8IW47</accession>
<sequence length="356" mass="39464">MFCILPRNALAMLRSYTKTQPHAFTAVMDLLGRAQRCQDCIRALEEERKKIEAFQRELPLCLHLVTRAIESVRHVMGDDETVNHGPATEELIPLMPEQRSEAKKSAAVGSEMKLRSVQLRNQEPDTVPRMEPPKKPIAVISKKIGSAFQPFQRQKYVVPPPASSAATAIPATTDGDGGRDYGSKEGNREKKEEQLQPHRKARRRWSLELHRCFLHALYQLGGSDVATPKQIRELMKVDGLTIDEVKSHLQSRGESAGCVGRWNCGSISRLQHSGCGSCCCSTTWERCSCSFEWNLRPGGIASMGLEISAEAAAEIHHAQVEDAVEKTTAWGMTASSLRSLPPLQLPRLTMASPPFS</sequence>
<gene>
    <name evidence="8" type="ORF">C4D60_Mb10t10630</name>
</gene>
<comment type="subcellular location">
    <subcellularLocation>
        <location evidence="1">Nucleus</location>
    </subcellularLocation>
</comment>
<proteinExistence type="predicted"/>
<evidence type="ECO:0000256" key="5">
    <source>
        <dbReference type="ARBA" id="ARBA00023242"/>
    </source>
</evidence>
<evidence type="ECO:0000313" key="9">
    <source>
        <dbReference type="Proteomes" id="UP000317650"/>
    </source>
</evidence>
<organism evidence="8 9">
    <name type="scientific">Musa balbisiana</name>
    <name type="common">Banana</name>
    <dbReference type="NCBI Taxonomy" id="52838"/>
    <lineage>
        <taxon>Eukaryota</taxon>
        <taxon>Viridiplantae</taxon>
        <taxon>Streptophyta</taxon>
        <taxon>Embryophyta</taxon>
        <taxon>Tracheophyta</taxon>
        <taxon>Spermatophyta</taxon>
        <taxon>Magnoliopsida</taxon>
        <taxon>Liliopsida</taxon>
        <taxon>Zingiberales</taxon>
        <taxon>Musaceae</taxon>
        <taxon>Musa</taxon>
    </lineage>
</organism>
<feature type="compositionally biased region" description="Basic and acidic residues" evidence="6">
    <location>
        <begin position="176"/>
        <end position="196"/>
    </location>
</feature>
<feature type="region of interest" description="Disordered" evidence="6">
    <location>
        <begin position="159"/>
        <end position="200"/>
    </location>
</feature>
<evidence type="ECO:0000256" key="2">
    <source>
        <dbReference type="ARBA" id="ARBA00023015"/>
    </source>
</evidence>
<dbReference type="GO" id="GO:0003700">
    <property type="term" value="F:DNA-binding transcription factor activity"/>
    <property type="evidence" value="ECO:0007669"/>
    <property type="project" value="InterPro"/>
</dbReference>
<dbReference type="GO" id="GO:0005634">
    <property type="term" value="C:nucleus"/>
    <property type="evidence" value="ECO:0007669"/>
    <property type="project" value="UniProtKB-SubCell"/>
</dbReference>